<protein>
    <submittedName>
        <fullName evidence="3">Uncharacterized protein</fullName>
    </submittedName>
</protein>
<feature type="compositionally biased region" description="Polar residues" evidence="1">
    <location>
        <begin position="36"/>
        <end position="46"/>
    </location>
</feature>
<proteinExistence type="predicted"/>
<keyword evidence="2" id="KW-0732">Signal</keyword>
<evidence type="ECO:0000313" key="3">
    <source>
        <dbReference type="EMBL" id="PPK70939.1"/>
    </source>
</evidence>
<dbReference type="Proteomes" id="UP000239203">
    <property type="component" value="Unassembled WGS sequence"/>
</dbReference>
<comment type="caution">
    <text evidence="3">The sequence shown here is derived from an EMBL/GenBank/DDBJ whole genome shotgun (WGS) entry which is preliminary data.</text>
</comment>
<accession>A0A2S6H0D4</accession>
<reference evidence="3 4" key="1">
    <citation type="submission" date="2018-02" db="EMBL/GenBank/DDBJ databases">
        <title>Genomic Encyclopedia of Archaeal and Bacterial Type Strains, Phase II (KMG-II): from individual species to whole genera.</title>
        <authorList>
            <person name="Goeker M."/>
        </authorList>
    </citation>
    <scope>NUCLEOTIDE SEQUENCE [LARGE SCALE GENOMIC DNA]</scope>
    <source>
        <strain evidence="3 4">YU 961-1</strain>
    </source>
</reference>
<evidence type="ECO:0000313" key="4">
    <source>
        <dbReference type="Proteomes" id="UP000239203"/>
    </source>
</evidence>
<feature type="chain" id="PRO_5038576159" evidence="2">
    <location>
        <begin position="25"/>
        <end position="46"/>
    </location>
</feature>
<keyword evidence="4" id="KW-1185">Reference proteome</keyword>
<feature type="signal peptide" evidence="2">
    <location>
        <begin position="1"/>
        <end position="24"/>
    </location>
</feature>
<sequence length="46" mass="4559">MRTKRSIIAALLAAAALVTGAVLASPASAGTDPGMTHNNTPGMTHN</sequence>
<dbReference type="EMBL" id="PTIX01000001">
    <property type="protein sequence ID" value="PPK70939.1"/>
    <property type="molecule type" value="Genomic_DNA"/>
</dbReference>
<organism evidence="3 4">
    <name type="scientific">Actinokineospora auranticolor</name>
    <dbReference type="NCBI Taxonomy" id="155976"/>
    <lineage>
        <taxon>Bacteria</taxon>
        <taxon>Bacillati</taxon>
        <taxon>Actinomycetota</taxon>
        <taxon>Actinomycetes</taxon>
        <taxon>Pseudonocardiales</taxon>
        <taxon>Pseudonocardiaceae</taxon>
        <taxon>Actinokineospora</taxon>
    </lineage>
</organism>
<dbReference type="AlphaFoldDB" id="A0A2S6H0D4"/>
<name>A0A2S6H0D4_9PSEU</name>
<feature type="region of interest" description="Disordered" evidence="1">
    <location>
        <begin position="26"/>
        <end position="46"/>
    </location>
</feature>
<dbReference type="RefSeq" id="WP_181043245.1">
    <property type="nucleotide sequence ID" value="NZ_CP154825.1"/>
</dbReference>
<evidence type="ECO:0000256" key="1">
    <source>
        <dbReference type="SAM" id="MobiDB-lite"/>
    </source>
</evidence>
<gene>
    <name evidence="3" type="ORF">CLV40_101125</name>
</gene>
<evidence type="ECO:0000256" key="2">
    <source>
        <dbReference type="SAM" id="SignalP"/>
    </source>
</evidence>